<evidence type="ECO:0000313" key="11">
    <source>
        <dbReference type="Proteomes" id="UP000285908"/>
    </source>
</evidence>
<feature type="signal peptide" evidence="8">
    <location>
        <begin position="1"/>
        <end position="19"/>
    </location>
</feature>
<gene>
    <name evidence="10" type="ORF">EKE94_10405</name>
</gene>
<proteinExistence type="predicted"/>
<dbReference type="InterPro" id="IPR036909">
    <property type="entry name" value="Cyt_c-like_dom_sf"/>
</dbReference>
<dbReference type="PROSITE" id="PS51007">
    <property type="entry name" value="CYTC"/>
    <property type="match status" value="1"/>
</dbReference>
<evidence type="ECO:0000256" key="8">
    <source>
        <dbReference type="SAM" id="SignalP"/>
    </source>
</evidence>
<sequence>MKLVKIAATLATLAAPAVAQDHEGLGDAAAGEDGFRRCQSCHVVQDDEGNTLAGRNGRVGPNLYGVVGRTAGTVEGFRYSSSMQAAGEAGLVWSADTLVPYLQDPTAFLREYLDDSGARGKMSFRVRSEEDAQDLAAFLATFSEETAEGGDAADDDTGDEAAAD</sequence>
<evidence type="ECO:0000256" key="5">
    <source>
        <dbReference type="ARBA" id="ARBA00023004"/>
    </source>
</evidence>
<feature type="domain" description="Cytochrome c" evidence="9">
    <location>
        <begin position="26"/>
        <end position="143"/>
    </location>
</feature>
<evidence type="ECO:0000313" key="10">
    <source>
        <dbReference type="EMBL" id="RVV98226.1"/>
    </source>
</evidence>
<dbReference type="InterPro" id="IPR002327">
    <property type="entry name" value="Cyt_c_1A/1B"/>
</dbReference>
<dbReference type="Proteomes" id="UP000285908">
    <property type="component" value="Unassembled WGS sequence"/>
</dbReference>
<dbReference type="GO" id="GO:0020037">
    <property type="term" value="F:heme binding"/>
    <property type="evidence" value="ECO:0007669"/>
    <property type="project" value="InterPro"/>
</dbReference>
<dbReference type="InterPro" id="IPR009056">
    <property type="entry name" value="Cyt_c-like_dom"/>
</dbReference>
<dbReference type="AlphaFoldDB" id="A0A438AHP4"/>
<keyword evidence="4" id="KW-0249">Electron transport</keyword>
<dbReference type="Gene3D" id="1.10.760.10">
    <property type="entry name" value="Cytochrome c-like domain"/>
    <property type="match status" value="1"/>
</dbReference>
<keyword evidence="2 6" id="KW-0349">Heme</keyword>
<evidence type="ECO:0000256" key="2">
    <source>
        <dbReference type="ARBA" id="ARBA00022617"/>
    </source>
</evidence>
<name>A0A438AHP4_9RHOB</name>
<evidence type="ECO:0000256" key="7">
    <source>
        <dbReference type="SAM" id="MobiDB-lite"/>
    </source>
</evidence>
<dbReference type="GO" id="GO:0009055">
    <property type="term" value="F:electron transfer activity"/>
    <property type="evidence" value="ECO:0007669"/>
    <property type="project" value="InterPro"/>
</dbReference>
<organism evidence="10 11">
    <name type="scientific">Mesobaculum littorinae</name>
    <dbReference type="NCBI Taxonomy" id="2486419"/>
    <lineage>
        <taxon>Bacteria</taxon>
        <taxon>Pseudomonadati</taxon>
        <taxon>Pseudomonadota</taxon>
        <taxon>Alphaproteobacteria</taxon>
        <taxon>Rhodobacterales</taxon>
        <taxon>Roseobacteraceae</taxon>
        <taxon>Mesobaculum</taxon>
    </lineage>
</organism>
<evidence type="ECO:0000256" key="1">
    <source>
        <dbReference type="ARBA" id="ARBA00022448"/>
    </source>
</evidence>
<reference evidence="10 11" key="1">
    <citation type="submission" date="2018-11" db="EMBL/GenBank/DDBJ databases">
        <title>Mesobaculum littorinae gen. nov., sp. nov., isolated from Littorina scabra that represents a novel genus of the order Rhodobacteraceae.</title>
        <authorList>
            <person name="Li F."/>
        </authorList>
    </citation>
    <scope>NUCLEOTIDE SEQUENCE [LARGE SCALE GENOMIC DNA]</scope>
    <source>
        <strain evidence="10 11">M0103</strain>
    </source>
</reference>
<evidence type="ECO:0000259" key="9">
    <source>
        <dbReference type="PROSITE" id="PS51007"/>
    </source>
</evidence>
<feature type="region of interest" description="Disordered" evidence="7">
    <location>
        <begin position="143"/>
        <end position="164"/>
    </location>
</feature>
<keyword evidence="11" id="KW-1185">Reference proteome</keyword>
<feature type="compositionally biased region" description="Acidic residues" evidence="7">
    <location>
        <begin position="145"/>
        <end position="164"/>
    </location>
</feature>
<evidence type="ECO:0000256" key="6">
    <source>
        <dbReference type="PROSITE-ProRule" id="PRU00433"/>
    </source>
</evidence>
<dbReference type="SUPFAM" id="SSF46626">
    <property type="entry name" value="Cytochrome c"/>
    <property type="match status" value="1"/>
</dbReference>
<dbReference type="EMBL" id="RQXX01000003">
    <property type="protein sequence ID" value="RVV98226.1"/>
    <property type="molecule type" value="Genomic_DNA"/>
</dbReference>
<keyword evidence="3 6" id="KW-0479">Metal-binding</keyword>
<keyword evidence="5 6" id="KW-0408">Iron</keyword>
<evidence type="ECO:0000256" key="3">
    <source>
        <dbReference type="ARBA" id="ARBA00022723"/>
    </source>
</evidence>
<keyword evidence="1" id="KW-0813">Transport</keyword>
<dbReference type="GO" id="GO:0046872">
    <property type="term" value="F:metal ion binding"/>
    <property type="evidence" value="ECO:0007669"/>
    <property type="project" value="UniProtKB-KW"/>
</dbReference>
<accession>A0A438AHP4</accession>
<comment type="caution">
    <text evidence="10">The sequence shown here is derived from an EMBL/GenBank/DDBJ whole genome shotgun (WGS) entry which is preliminary data.</text>
</comment>
<dbReference type="OrthoDB" id="9805828at2"/>
<evidence type="ECO:0000256" key="4">
    <source>
        <dbReference type="ARBA" id="ARBA00022982"/>
    </source>
</evidence>
<protein>
    <submittedName>
        <fullName evidence="10">Cytochrome C</fullName>
    </submittedName>
</protein>
<feature type="chain" id="PRO_5019026230" evidence="8">
    <location>
        <begin position="20"/>
        <end position="164"/>
    </location>
</feature>
<dbReference type="PANTHER" id="PTHR11961">
    <property type="entry name" value="CYTOCHROME C"/>
    <property type="match status" value="1"/>
</dbReference>
<keyword evidence="8" id="KW-0732">Signal</keyword>